<accession>A0AAD3TYZ8</accession>
<evidence type="ECO:0000256" key="1">
    <source>
        <dbReference type="SAM" id="MobiDB-lite"/>
    </source>
</evidence>
<feature type="region of interest" description="Disordered" evidence="1">
    <location>
        <begin position="1"/>
        <end position="37"/>
    </location>
</feature>
<dbReference type="Pfam" id="PF11696">
    <property type="entry name" value="DUF3292"/>
    <property type="match status" value="1"/>
</dbReference>
<keyword evidence="2" id="KW-0472">Membrane</keyword>
<name>A0AAD3TYZ8_9TREE</name>
<dbReference type="EMBL" id="BTCM01000008">
    <property type="protein sequence ID" value="GMK59490.1"/>
    <property type="molecule type" value="Genomic_DNA"/>
</dbReference>
<evidence type="ECO:0000256" key="2">
    <source>
        <dbReference type="SAM" id="Phobius"/>
    </source>
</evidence>
<dbReference type="PANTHER" id="PTHR38694">
    <property type="entry name" value="CONSERVED EXPRESSED PROTEIN"/>
    <property type="match status" value="1"/>
</dbReference>
<dbReference type="Proteomes" id="UP001222932">
    <property type="component" value="Unassembled WGS sequence"/>
</dbReference>
<proteinExistence type="predicted"/>
<protein>
    <submittedName>
        <fullName evidence="3">Uncharacterized protein</fullName>
    </submittedName>
</protein>
<reference evidence="3" key="2">
    <citation type="submission" date="2023-06" db="EMBL/GenBank/DDBJ databases">
        <authorList>
            <person name="Kobayashi Y."/>
            <person name="Kayamori A."/>
            <person name="Aoki K."/>
            <person name="Shiwa Y."/>
            <person name="Fujita N."/>
            <person name="Sugita T."/>
            <person name="Iwasaki W."/>
            <person name="Tanaka N."/>
            <person name="Takashima M."/>
        </authorList>
    </citation>
    <scope>NUCLEOTIDE SEQUENCE</scope>
    <source>
        <strain evidence="3">HIS016</strain>
    </source>
</reference>
<keyword evidence="2" id="KW-0812">Transmembrane</keyword>
<gene>
    <name evidence="3" type="ORF">CspeluHIS016_0800960</name>
</gene>
<dbReference type="InterPro" id="IPR021709">
    <property type="entry name" value="DUF3292"/>
</dbReference>
<sequence length="650" mass="71428">MREDNGVDMEADIGVGEKRTDQDIGRRGTPVANAIPPSVAEKVAATERRMANEEPEGTIVDGVEDDKLWVLLRGFNKQVNHVLHPATHLPPNHPDLRQTHLPNVPYRSDTLKANLERLIKGLGPAASRGIQELACLTDWDGNFHRTSAFCTAYFVSWAYGYVVLAAAAFFGLLICFPWFRRLLFPYRPPHTDAFPLLETDDETILLTEPEKSEEVSVQVTAVLAGYASALLLGTKEEGNAVVGPKNLDAGSDAGSHAGAIVGVNDAKDSDEIHVLDQANLDGAVEVNGQKVITEVERKRNALVTGMAKATETSIGTAADYIEILQKTFSPPPVYPDRHARFRLAALLIIPCLAVHYVPARAWGRGLTLLFGIVFWGRKWLVMGIHKLLIRFPNWKEILDPRNSILSGVPTDAQFTLYLLRANERERDPLPAPPVTPALEATKEAIRQAAGTGVSEALEASDMHMPAHEATKPKKKKKKGLFRKLVRQLAGIGSDVALVGDERKLRGKIDRLVLKAKWGDFEMGGYRAKLGGVNGHLFIHEEDACISWVPLLSKSPDKVWYVDDLVEMKKDGLGTSRLALAAICGAEVASLGLSLRFARTADDVNLSDMSDDEQLRAAQAAKETLEFKSVEGREALFNRLIAMGSQRWEML</sequence>
<evidence type="ECO:0000313" key="3">
    <source>
        <dbReference type="EMBL" id="GMK59490.1"/>
    </source>
</evidence>
<dbReference type="PANTHER" id="PTHR38694:SF1">
    <property type="entry name" value="PEROXIN DOMAIN-CONTAINING PROTEIN"/>
    <property type="match status" value="1"/>
</dbReference>
<reference evidence="3" key="1">
    <citation type="journal article" date="2023" name="BMC Genomics">
        <title>Chromosome-level genome assemblies of Cutaneotrichosporon spp. (Trichosporonales, Basidiomycota) reveal imbalanced evolution between nucleotide sequences and chromosome synteny.</title>
        <authorList>
            <person name="Kobayashi Y."/>
            <person name="Kayamori A."/>
            <person name="Aoki K."/>
            <person name="Shiwa Y."/>
            <person name="Matsutani M."/>
            <person name="Fujita N."/>
            <person name="Sugita T."/>
            <person name="Iwasaki W."/>
            <person name="Tanaka N."/>
            <person name="Takashima M."/>
        </authorList>
    </citation>
    <scope>NUCLEOTIDE SEQUENCE</scope>
    <source>
        <strain evidence="3">HIS016</strain>
    </source>
</reference>
<keyword evidence="4" id="KW-1185">Reference proteome</keyword>
<dbReference type="AlphaFoldDB" id="A0AAD3TYZ8"/>
<organism evidence="3 4">
    <name type="scientific">Cutaneotrichosporon spelunceum</name>
    <dbReference type="NCBI Taxonomy" id="1672016"/>
    <lineage>
        <taxon>Eukaryota</taxon>
        <taxon>Fungi</taxon>
        <taxon>Dikarya</taxon>
        <taxon>Basidiomycota</taxon>
        <taxon>Agaricomycotina</taxon>
        <taxon>Tremellomycetes</taxon>
        <taxon>Trichosporonales</taxon>
        <taxon>Trichosporonaceae</taxon>
        <taxon>Cutaneotrichosporon</taxon>
    </lineage>
</organism>
<feature type="compositionally biased region" description="Acidic residues" evidence="1">
    <location>
        <begin position="1"/>
        <end position="11"/>
    </location>
</feature>
<keyword evidence="2" id="KW-1133">Transmembrane helix</keyword>
<comment type="caution">
    <text evidence="3">The sequence shown here is derived from an EMBL/GenBank/DDBJ whole genome shotgun (WGS) entry which is preliminary data.</text>
</comment>
<evidence type="ECO:0000313" key="4">
    <source>
        <dbReference type="Proteomes" id="UP001222932"/>
    </source>
</evidence>
<feature type="compositionally biased region" description="Basic and acidic residues" evidence="1">
    <location>
        <begin position="15"/>
        <end position="26"/>
    </location>
</feature>
<feature type="transmembrane region" description="Helical" evidence="2">
    <location>
        <begin position="157"/>
        <end position="179"/>
    </location>
</feature>